<accession>A0AAV7Y942</accession>
<organism evidence="1 2">
    <name type="scientific">Anaeramoeba flamelloides</name>
    <dbReference type="NCBI Taxonomy" id="1746091"/>
    <lineage>
        <taxon>Eukaryota</taxon>
        <taxon>Metamonada</taxon>
        <taxon>Anaeramoebidae</taxon>
        <taxon>Anaeramoeba</taxon>
    </lineage>
</organism>
<sequence length="168" mass="19532">MQKQRSLLHPQVCNISVFIHQTLNQQKQKNQKPNLKSGHLIYELCHLDQVKQIEKQFLKQDIEESLGTFTNWEILGGGDSPLLILHYTEGSYCEEEKRKKETTVYYQCLPRNQLNNPKSTETSIISFQKVNSCDYLGIVHVQEFCKNSFDHQNPPVVTGFQCIQMTDE</sequence>
<dbReference type="AlphaFoldDB" id="A0AAV7Y942"/>
<dbReference type="EMBL" id="JANTQA010000075">
    <property type="protein sequence ID" value="KAJ3424008.1"/>
    <property type="molecule type" value="Genomic_DNA"/>
</dbReference>
<proteinExistence type="predicted"/>
<reference evidence="1" key="1">
    <citation type="submission" date="2022-08" db="EMBL/GenBank/DDBJ databases">
        <title>Novel sulphate-reducing endosymbionts in the free-living metamonad Anaeramoeba.</title>
        <authorList>
            <person name="Jerlstrom-Hultqvist J."/>
            <person name="Cepicka I."/>
            <person name="Gallot-Lavallee L."/>
            <person name="Salas-Leiva D."/>
            <person name="Curtis B.A."/>
            <person name="Zahonova K."/>
            <person name="Pipaliya S."/>
            <person name="Dacks J."/>
            <person name="Roger A.J."/>
        </authorList>
    </citation>
    <scope>NUCLEOTIDE SEQUENCE</scope>
    <source>
        <strain evidence="1">Busselton2</strain>
    </source>
</reference>
<name>A0AAV7Y942_9EUKA</name>
<dbReference type="Proteomes" id="UP001146793">
    <property type="component" value="Unassembled WGS sequence"/>
</dbReference>
<dbReference type="SUPFAM" id="SSF50911">
    <property type="entry name" value="Mannose 6-phosphate receptor domain"/>
    <property type="match status" value="1"/>
</dbReference>
<dbReference type="InterPro" id="IPR009011">
    <property type="entry name" value="Man6P_isomerase_rcpt-bd_dom_sf"/>
</dbReference>
<evidence type="ECO:0000313" key="1">
    <source>
        <dbReference type="EMBL" id="KAJ3424008.1"/>
    </source>
</evidence>
<gene>
    <name evidence="1" type="ORF">M0812_29640</name>
</gene>
<evidence type="ECO:0000313" key="2">
    <source>
        <dbReference type="Proteomes" id="UP001146793"/>
    </source>
</evidence>
<dbReference type="Gene3D" id="2.70.130.10">
    <property type="entry name" value="Mannose-6-phosphate receptor binding domain"/>
    <property type="match status" value="1"/>
</dbReference>
<protein>
    <submittedName>
        <fullName evidence="1">Os-9-related</fullName>
    </submittedName>
</protein>
<comment type="caution">
    <text evidence="1">The sequence shown here is derived from an EMBL/GenBank/DDBJ whole genome shotgun (WGS) entry which is preliminary data.</text>
</comment>